<dbReference type="EMBL" id="PNBA02000006">
    <property type="protein sequence ID" value="KAG6420821.1"/>
    <property type="molecule type" value="Genomic_DNA"/>
</dbReference>
<gene>
    <name evidence="2" type="ORF">SASPL_117360</name>
</gene>
<feature type="chain" id="PRO_5036456106" evidence="1">
    <location>
        <begin position="26"/>
        <end position="289"/>
    </location>
</feature>
<sequence>MLPTAPMSFAECFLFISCLHRLCLTQNANPSSVELGQVVKVCYIWTNGAPRQKFRKGDRSRRMWIAREEEILATCLLDLVARGWKSDNGFRAGRATAVSGKSYQGLALDSTPMAIIGSIAMMSNGSKLSRRTSMPRACGINPSQYGRHGRPFLEWIGQVEVGLNRLTRLLKNCVDDQPQNQPRSVVGQKRKAASADDALIDFLAKLLAETNSRLDVMSSRIGYEFDLGKARQEVFDKLGTVDRLTLKEKYELCNIMSVKKQFLEVFMGMPAHARLGYVTMLLEQNRDGN</sequence>
<keyword evidence="1" id="KW-0732">Signal</keyword>
<accession>A0A8X8ZY31</accession>
<organism evidence="2">
    <name type="scientific">Salvia splendens</name>
    <name type="common">Scarlet sage</name>
    <dbReference type="NCBI Taxonomy" id="180675"/>
    <lineage>
        <taxon>Eukaryota</taxon>
        <taxon>Viridiplantae</taxon>
        <taxon>Streptophyta</taxon>
        <taxon>Embryophyta</taxon>
        <taxon>Tracheophyta</taxon>
        <taxon>Spermatophyta</taxon>
        <taxon>Magnoliopsida</taxon>
        <taxon>eudicotyledons</taxon>
        <taxon>Gunneridae</taxon>
        <taxon>Pentapetalae</taxon>
        <taxon>asterids</taxon>
        <taxon>lamiids</taxon>
        <taxon>Lamiales</taxon>
        <taxon>Lamiaceae</taxon>
        <taxon>Nepetoideae</taxon>
        <taxon>Mentheae</taxon>
        <taxon>Salviinae</taxon>
        <taxon>Salvia</taxon>
        <taxon>Salvia subgen. Calosphace</taxon>
        <taxon>core Calosphace</taxon>
    </lineage>
</organism>
<name>A0A8X8ZY31_SALSN</name>
<reference evidence="2" key="2">
    <citation type="submission" date="2020-08" db="EMBL/GenBank/DDBJ databases">
        <title>Plant Genome Project.</title>
        <authorList>
            <person name="Zhang R.-G."/>
        </authorList>
    </citation>
    <scope>NUCLEOTIDE SEQUENCE</scope>
    <source>
        <strain evidence="2">Huo1</strain>
        <tissue evidence="2">Leaf</tissue>
    </source>
</reference>
<dbReference type="Proteomes" id="UP000298416">
    <property type="component" value="Unassembled WGS sequence"/>
</dbReference>
<evidence type="ECO:0000256" key="1">
    <source>
        <dbReference type="SAM" id="SignalP"/>
    </source>
</evidence>
<reference evidence="2" key="1">
    <citation type="submission" date="2018-01" db="EMBL/GenBank/DDBJ databases">
        <authorList>
            <person name="Mao J.F."/>
        </authorList>
    </citation>
    <scope>NUCLEOTIDE SEQUENCE</scope>
    <source>
        <strain evidence="2">Huo1</strain>
        <tissue evidence="2">Leaf</tissue>
    </source>
</reference>
<comment type="caution">
    <text evidence="2">The sequence shown here is derived from an EMBL/GenBank/DDBJ whole genome shotgun (WGS) entry which is preliminary data.</text>
</comment>
<evidence type="ECO:0000313" key="3">
    <source>
        <dbReference type="Proteomes" id="UP000298416"/>
    </source>
</evidence>
<proteinExistence type="predicted"/>
<protein>
    <submittedName>
        <fullName evidence="2">Uncharacterized protein</fullName>
    </submittedName>
</protein>
<keyword evidence="3" id="KW-1185">Reference proteome</keyword>
<feature type="signal peptide" evidence="1">
    <location>
        <begin position="1"/>
        <end position="25"/>
    </location>
</feature>
<dbReference type="AlphaFoldDB" id="A0A8X8ZY31"/>
<evidence type="ECO:0000313" key="2">
    <source>
        <dbReference type="EMBL" id="KAG6420821.1"/>
    </source>
</evidence>